<protein>
    <submittedName>
        <fullName evidence="1">Uncharacterized protein</fullName>
    </submittedName>
</protein>
<gene>
    <name evidence="1" type="ORF">HNR25_003440</name>
</gene>
<organism evidence="1 2">
    <name type="scientific">Streptomonospora salina</name>
    <dbReference type="NCBI Taxonomy" id="104205"/>
    <lineage>
        <taxon>Bacteria</taxon>
        <taxon>Bacillati</taxon>
        <taxon>Actinomycetota</taxon>
        <taxon>Actinomycetes</taxon>
        <taxon>Streptosporangiales</taxon>
        <taxon>Nocardiopsidaceae</taxon>
        <taxon>Streptomonospora</taxon>
    </lineage>
</organism>
<accession>A0A841EEC8</accession>
<name>A0A841EEC8_9ACTN</name>
<dbReference type="RefSeq" id="WP_184636680.1">
    <property type="nucleotide sequence ID" value="NZ_BAABKT010000039.1"/>
</dbReference>
<dbReference type="AlphaFoldDB" id="A0A841EEC8"/>
<reference evidence="1 2" key="1">
    <citation type="submission" date="2020-08" db="EMBL/GenBank/DDBJ databases">
        <title>Sequencing the genomes of 1000 actinobacteria strains.</title>
        <authorList>
            <person name="Klenk H.-P."/>
        </authorList>
    </citation>
    <scope>NUCLEOTIDE SEQUENCE [LARGE SCALE GENOMIC DNA]</scope>
    <source>
        <strain evidence="1 2">DSM 44593</strain>
    </source>
</reference>
<comment type="caution">
    <text evidence="1">The sequence shown here is derived from an EMBL/GenBank/DDBJ whole genome shotgun (WGS) entry which is preliminary data.</text>
</comment>
<sequence>MSISDIFASTAGRLDDHERLRIHVEGIRERAAKAVPWAPDTVGVPTQADGNGLMRVNDIAFYANAREEIASFADLCLALLETHRPRDAGALGSAGAPGARRCRCCMLRWPCPTVREMGRLLD</sequence>
<evidence type="ECO:0000313" key="1">
    <source>
        <dbReference type="EMBL" id="MBB5999689.1"/>
    </source>
</evidence>
<dbReference type="EMBL" id="JACHLY010000001">
    <property type="protein sequence ID" value="MBB5999689.1"/>
    <property type="molecule type" value="Genomic_DNA"/>
</dbReference>
<proteinExistence type="predicted"/>
<keyword evidence="2" id="KW-1185">Reference proteome</keyword>
<evidence type="ECO:0000313" key="2">
    <source>
        <dbReference type="Proteomes" id="UP000578077"/>
    </source>
</evidence>
<dbReference type="Proteomes" id="UP000578077">
    <property type="component" value="Unassembled WGS sequence"/>
</dbReference>